<protein>
    <submittedName>
        <fullName evidence="7">Acetolactate synthase</fullName>
    </submittedName>
</protein>
<dbReference type="Pfam" id="PF02775">
    <property type="entry name" value="TPP_enzyme_C"/>
    <property type="match status" value="1"/>
</dbReference>
<dbReference type="SUPFAM" id="SSF52518">
    <property type="entry name" value="Thiamin diphosphate-binding fold (THDP-binding)"/>
    <property type="match status" value="2"/>
</dbReference>
<feature type="domain" description="Thiamine pyrophosphate enzyme N-terminal TPP-binding" evidence="6">
    <location>
        <begin position="17"/>
        <end position="131"/>
    </location>
</feature>
<dbReference type="AlphaFoldDB" id="A0A7S8C6L5"/>
<feature type="domain" description="Thiamine pyrophosphate enzyme central" evidence="4">
    <location>
        <begin position="202"/>
        <end position="340"/>
    </location>
</feature>
<evidence type="ECO:0000259" key="6">
    <source>
        <dbReference type="Pfam" id="PF02776"/>
    </source>
</evidence>
<evidence type="ECO:0000256" key="1">
    <source>
        <dbReference type="ARBA" id="ARBA00007812"/>
    </source>
</evidence>
<dbReference type="InterPro" id="IPR011766">
    <property type="entry name" value="TPP_enzyme_TPP-bd"/>
</dbReference>
<dbReference type="PANTHER" id="PTHR18968">
    <property type="entry name" value="THIAMINE PYROPHOSPHATE ENZYMES"/>
    <property type="match status" value="1"/>
</dbReference>
<keyword evidence="2 3" id="KW-0786">Thiamine pyrophosphate</keyword>
<organism evidence="7 8">
    <name type="scientific">Kaustia mangrovi</name>
    <dbReference type="NCBI Taxonomy" id="2593653"/>
    <lineage>
        <taxon>Bacteria</taxon>
        <taxon>Pseudomonadati</taxon>
        <taxon>Pseudomonadota</taxon>
        <taxon>Alphaproteobacteria</taxon>
        <taxon>Hyphomicrobiales</taxon>
        <taxon>Parvibaculaceae</taxon>
        <taxon>Kaustia</taxon>
    </lineage>
</organism>
<dbReference type="GO" id="GO:0030976">
    <property type="term" value="F:thiamine pyrophosphate binding"/>
    <property type="evidence" value="ECO:0007669"/>
    <property type="project" value="InterPro"/>
</dbReference>
<dbReference type="CDD" id="cd07035">
    <property type="entry name" value="TPP_PYR_POX_like"/>
    <property type="match status" value="1"/>
</dbReference>
<sequence>MSDVESVATSVSGSESTAGREIVACLKAHDLDRVFCVPGESFLGVIDALRDDPSISLVTCRHEGGAGFMALADARLMRRPGVVMVSRGPGASNATIAIQTAQEDGVPLVVLVGQVERGHRGRRAFQEVDYAKTYSDLAKWCVEITDPARAGELMAQAIAVSRRGIPGPVVVVTPEDMLEAPCPRAEPVCLGVGLPGVDEIDVAQTAERLAGAKRPLVIAGQAVNHDFGRRALRNFADVWGVAVAASSRQADVLENTHGSYVAHLGYAADRTLVDRLREADLVLAIGTRLGDVTSQGYTFPTAPMPEQALIHVHEDASAIGGVRHVTLGAVADCALFLDRLSERRPAGRPWEPWVAQAHAAYLDWSRWQPVEADDGVVFGAVVDAFSRHLPDDAIVTADAGNFGGWLNRYFRFRGDQILLGPLSGAMGYGVPAAAAAAMRRRKRKAVCFVGDGGFMMTGNELATAIAHDASPVVVIADNGSYGTIRLHQEKRFPGRAYGTALANPDFTRLGEAFGAKTVRVEHADEVEEAVRVAVEASEPVVLHVKTSLEHISATARLSALKT</sequence>
<name>A0A7S8C6L5_9HYPH</name>
<dbReference type="GO" id="GO:0005948">
    <property type="term" value="C:acetolactate synthase complex"/>
    <property type="evidence" value="ECO:0007669"/>
    <property type="project" value="TreeGrafter"/>
</dbReference>
<evidence type="ECO:0000259" key="4">
    <source>
        <dbReference type="Pfam" id="PF00205"/>
    </source>
</evidence>
<evidence type="ECO:0000256" key="3">
    <source>
        <dbReference type="RuleBase" id="RU362132"/>
    </source>
</evidence>
<dbReference type="GO" id="GO:0050660">
    <property type="term" value="F:flavin adenine dinucleotide binding"/>
    <property type="evidence" value="ECO:0007669"/>
    <property type="project" value="TreeGrafter"/>
</dbReference>
<dbReference type="Gene3D" id="3.40.50.970">
    <property type="match status" value="2"/>
</dbReference>
<dbReference type="RefSeq" id="WP_213161729.1">
    <property type="nucleotide sequence ID" value="NZ_CP058214.1"/>
</dbReference>
<evidence type="ECO:0000259" key="5">
    <source>
        <dbReference type="Pfam" id="PF02775"/>
    </source>
</evidence>
<dbReference type="GO" id="GO:0000287">
    <property type="term" value="F:magnesium ion binding"/>
    <property type="evidence" value="ECO:0007669"/>
    <property type="project" value="InterPro"/>
</dbReference>
<comment type="similarity">
    <text evidence="1 3">Belongs to the TPP enzyme family.</text>
</comment>
<dbReference type="Pfam" id="PF02776">
    <property type="entry name" value="TPP_enzyme_N"/>
    <property type="match status" value="1"/>
</dbReference>
<dbReference type="PANTHER" id="PTHR18968:SF120">
    <property type="entry name" value="ACETOLACTATE SYNTHASE LARGE SUBUNIT"/>
    <property type="match status" value="1"/>
</dbReference>
<dbReference type="InterPro" id="IPR012000">
    <property type="entry name" value="Thiamin_PyroP_enz_cen_dom"/>
</dbReference>
<proteinExistence type="inferred from homology"/>
<dbReference type="InterPro" id="IPR029035">
    <property type="entry name" value="DHS-like_NAD/FAD-binding_dom"/>
</dbReference>
<feature type="domain" description="Thiamine pyrophosphate enzyme TPP-binding" evidence="5">
    <location>
        <begin position="398"/>
        <end position="544"/>
    </location>
</feature>
<dbReference type="EMBL" id="CP058214">
    <property type="protein sequence ID" value="QPC44360.1"/>
    <property type="molecule type" value="Genomic_DNA"/>
</dbReference>
<accession>A0A7S8C6L5</accession>
<dbReference type="Pfam" id="PF00205">
    <property type="entry name" value="TPP_enzyme_M"/>
    <property type="match status" value="1"/>
</dbReference>
<dbReference type="SUPFAM" id="SSF52467">
    <property type="entry name" value="DHS-like NAD/FAD-binding domain"/>
    <property type="match status" value="1"/>
</dbReference>
<dbReference type="InterPro" id="IPR045229">
    <property type="entry name" value="TPP_enz"/>
</dbReference>
<dbReference type="InterPro" id="IPR029061">
    <property type="entry name" value="THDP-binding"/>
</dbReference>
<dbReference type="Gene3D" id="3.40.50.1220">
    <property type="entry name" value="TPP-binding domain"/>
    <property type="match status" value="1"/>
</dbReference>
<dbReference type="Proteomes" id="UP000593594">
    <property type="component" value="Chromosome"/>
</dbReference>
<dbReference type="KEGG" id="kmn:HW532_17635"/>
<dbReference type="InterPro" id="IPR012001">
    <property type="entry name" value="Thiamin_PyroP_enz_TPP-bd_dom"/>
</dbReference>
<reference evidence="7 8" key="1">
    <citation type="submission" date="2020-06" db="EMBL/GenBank/DDBJ databases">
        <title>Genome sequence of 2 isolates from Red Sea Mangroves.</title>
        <authorList>
            <person name="Sefrji F."/>
            <person name="Michoud G."/>
            <person name="Merlino G."/>
            <person name="Daffonchio D."/>
        </authorList>
    </citation>
    <scope>NUCLEOTIDE SEQUENCE [LARGE SCALE GENOMIC DNA]</scope>
    <source>
        <strain evidence="7 8">R1DC25</strain>
    </source>
</reference>
<dbReference type="GO" id="GO:0003984">
    <property type="term" value="F:acetolactate synthase activity"/>
    <property type="evidence" value="ECO:0007669"/>
    <property type="project" value="TreeGrafter"/>
</dbReference>
<evidence type="ECO:0000313" key="8">
    <source>
        <dbReference type="Proteomes" id="UP000593594"/>
    </source>
</evidence>
<evidence type="ECO:0000256" key="2">
    <source>
        <dbReference type="ARBA" id="ARBA00023052"/>
    </source>
</evidence>
<dbReference type="GO" id="GO:0009097">
    <property type="term" value="P:isoleucine biosynthetic process"/>
    <property type="evidence" value="ECO:0007669"/>
    <property type="project" value="TreeGrafter"/>
</dbReference>
<dbReference type="CDD" id="cd00568">
    <property type="entry name" value="TPP_enzymes"/>
    <property type="match status" value="1"/>
</dbReference>
<gene>
    <name evidence="7" type="ORF">HW532_17635</name>
</gene>
<dbReference type="NCBIfam" id="NF006052">
    <property type="entry name" value="PRK08199.1"/>
    <property type="match status" value="1"/>
</dbReference>
<dbReference type="GO" id="GO:0009099">
    <property type="term" value="P:L-valine biosynthetic process"/>
    <property type="evidence" value="ECO:0007669"/>
    <property type="project" value="TreeGrafter"/>
</dbReference>
<keyword evidence="8" id="KW-1185">Reference proteome</keyword>
<evidence type="ECO:0000313" key="7">
    <source>
        <dbReference type="EMBL" id="QPC44360.1"/>
    </source>
</evidence>